<reference evidence="1 2" key="1">
    <citation type="journal article" date="2009" name="Nat. Genet.">
        <title>The genome of the cucumber, Cucumis sativus L.</title>
        <authorList>
            <person name="Huang S."/>
            <person name="Li R."/>
            <person name="Zhang Z."/>
            <person name="Li L."/>
            <person name="Gu X."/>
            <person name="Fan W."/>
            <person name="Lucas W.J."/>
            <person name="Wang X."/>
            <person name="Xie B."/>
            <person name="Ni P."/>
            <person name="Ren Y."/>
            <person name="Zhu H."/>
            <person name="Li J."/>
            <person name="Lin K."/>
            <person name="Jin W."/>
            <person name="Fei Z."/>
            <person name="Li G."/>
            <person name="Staub J."/>
            <person name="Kilian A."/>
            <person name="van der Vossen E.A."/>
            <person name="Wu Y."/>
            <person name="Guo J."/>
            <person name="He J."/>
            <person name="Jia Z."/>
            <person name="Ren Y."/>
            <person name="Tian G."/>
            <person name="Lu Y."/>
            <person name="Ruan J."/>
            <person name="Qian W."/>
            <person name="Wang M."/>
            <person name="Huang Q."/>
            <person name="Li B."/>
            <person name="Xuan Z."/>
            <person name="Cao J."/>
            <person name="Asan"/>
            <person name="Wu Z."/>
            <person name="Zhang J."/>
            <person name="Cai Q."/>
            <person name="Bai Y."/>
            <person name="Zhao B."/>
            <person name="Han Y."/>
            <person name="Li Y."/>
            <person name="Li X."/>
            <person name="Wang S."/>
            <person name="Shi Q."/>
            <person name="Liu S."/>
            <person name="Cho W.K."/>
            <person name="Kim J.Y."/>
            <person name="Xu Y."/>
            <person name="Heller-Uszynska K."/>
            <person name="Miao H."/>
            <person name="Cheng Z."/>
            <person name="Zhang S."/>
            <person name="Wu J."/>
            <person name="Yang Y."/>
            <person name="Kang H."/>
            <person name="Li M."/>
            <person name="Liang H."/>
            <person name="Ren X."/>
            <person name="Shi Z."/>
            <person name="Wen M."/>
            <person name="Jian M."/>
            <person name="Yang H."/>
            <person name="Zhang G."/>
            <person name="Yang Z."/>
            <person name="Chen R."/>
            <person name="Liu S."/>
            <person name="Li J."/>
            <person name="Ma L."/>
            <person name="Liu H."/>
            <person name="Zhou Y."/>
            <person name="Zhao J."/>
            <person name="Fang X."/>
            <person name="Li G."/>
            <person name="Fang L."/>
            <person name="Li Y."/>
            <person name="Liu D."/>
            <person name="Zheng H."/>
            <person name="Zhang Y."/>
            <person name="Qin N."/>
            <person name="Li Z."/>
            <person name="Yang G."/>
            <person name="Yang S."/>
            <person name="Bolund L."/>
            <person name="Kristiansen K."/>
            <person name="Zheng H."/>
            <person name="Li S."/>
            <person name="Zhang X."/>
            <person name="Yang H."/>
            <person name="Wang J."/>
            <person name="Sun R."/>
            <person name="Zhang B."/>
            <person name="Jiang S."/>
            <person name="Wang J."/>
            <person name="Du Y."/>
            <person name="Li S."/>
        </authorList>
    </citation>
    <scope>NUCLEOTIDE SEQUENCE [LARGE SCALE GENOMIC DNA]</scope>
    <source>
        <strain evidence="2">cv. 9930</strain>
    </source>
</reference>
<sequence length="66" mass="7841">MNGMNQIREFKVYSNEEERKTWLKFSRPVLNQRKKAKYKMKKTPINVLRKILETGANGIFANPELN</sequence>
<reference evidence="1 2" key="2">
    <citation type="journal article" date="2009" name="PLoS ONE">
        <title>An integrated genetic and cytogenetic map of the cucumber genome.</title>
        <authorList>
            <person name="Ren Y."/>
            <person name="Zhang Z."/>
            <person name="Liu J."/>
            <person name="Staub J.E."/>
            <person name="Han Y."/>
            <person name="Cheng Z."/>
            <person name="Li X."/>
            <person name="Lu J."/>
            <person name="Miao H."/>
            <person name="Kang H."/>
            <person name="Xie B."/>
            <person name="Gu X."/>
            <person name="Wang X."/>
            <person name="Du Y."/>
            <person name="Jin W."/>
            <person name="Huang S."/>
        </authorList>
    </citation>
    <scope>NUCLEOTIDE SEQUENCE [LARGE SCALE GENOMIC DNA]</scope>
    <source>
        <strain evidence="2">cv. 9930</strain>
    </source>
</reference>
<accession>A0A0A0K2N9</accession>
<dbReference type="Gramene" id="KGN43294">
    <property type="protein sequence ID" value="KGN43294"/>
    <property type="gene ID" value="Csa_7G018760"/>
</dbReference>
<evidence type="ECO:0000313" key="2">
    <source>
        <dbReference type="Proteomes" id="UP000029981"/>
    </source>
</evidence>
<organism evidence="1 2">
    <name type="scientific">Cucumis sativus</name>
    <name type="common">Cucumber</name>
    <dbReference type="NCBI Taxonomy" id="3659"/>
    <lineage>
        <taxon>Eukaryota</taxon>
        <taxon>Viridiplantae</taxon>
        <taxon>Streptophyta</taxon>
        <taxon>Embryophyta</taxon>
        <taxon>Tracheophyta</taxon>
        <taxon>Spermatophyta</taxon>
        <taxon>Magnoliopsida</taxon>
        <taxon>eudicotyledons</taxon>
        <taxon>Gunneridae</taxon>
        <taxon>Pentapetalae</taxon>
        <taxon>rosids</taxon>
        <taxon>fabids</taxon>
        <taxon>Cucurbitales</taxon>
        <taxon>Cucurbitaceae</taxon>
        <taxon>Benincaseae</taxon>
        <taxon>Cucumis</taxon>
    </lineage>
</organism>
<evidence type="ECO:0000313" key="1">
    <source>
        <dbReference type="EMBL" id="KGN43294.1"/>
    </source>
</evidence>
<reference evidence="1 2" key="4">
    <citation type="journal article" date="2011" name="BMC Genomics">
        <title>RNA-Seq improves annotation of protein-coding genes in the cucumber genome.</title>
        <authorList>
            <person name="Li Z."/>
            <person name="Zhang Z."/>
            <person name="Yan P."/>
            <person name="Huang S."/>
            <person name="Fei Z."/>
            <person name="Lin K."/>
        </authorList>
    </citation>
    <scope>NUCLEOTIDE SEQUENCE [LARGE SCALE GENOMIC DNA]</scope>
    <source>
        <strain evidence="2">cv. 9930</strain>
    </source>
</reference>
<name>A0A0A0K2N9_CUCSA</name>
<protein>
    <submittedName>
        <fullName evidence="1">Uncharacterized protein</fullName>
    </submittedName>
</protein>
<reference evidence="1 2" key="3">
    <citation type="journal article" date="2010" name="BMC Genomics">
        <title>Transcriptome sequencing and comparative analysis of cucumber flowers with different sex types.</title>
        <authorList>
            <person name="Guo S."/>
            <person name="Zheng Y."/>
            <person name="Joung J.G."/>
            <person name="Liu S."/>
            <person name="Zhang Z."/>
            <person name="Crasta O.R."/>
            <person name="Sobral B.W."/>
            <person name="Xu Y."/>
            <person name="Huang S."/>
            <person name="Fei Z."/>
        </authorList>
    </citation>
    <scope>NUCLEOTIDE SEQUENCE [LARGE SCALE GENOMIC DNA]</scope>
    <source>
        <strain evidence="2">cv. 9930</strain>
    </source>
</reference>
<keyword evidence="2" id="KW-1185">Reference proteome</keyword>
<dbReference type="Proteomes" id="UP000029981">
    <property type="component" value="Chromosome 7"/>
</dbReference>
<gene>
    <name evidence="1" type="ORF">Csa_7G018760</name>
</gene>
<dbReference type="AlphaFoldDB" id="A0A0A0K2N9"/>
<proteinExistence type="predicted"/>
<dbReference type="EMBL" id="CM002928">
    <property type="protein sequence ID" value="KGN43294.1"/>
    <property type="molecule type" value="Genomic_DNA"/>
</dbReference>